<dbReference type="GO" id="GO:0016747">
    <property type="term" value="F:acyltransferase activity, transferring groups other than amino-acyl groups"/>
    <property type="evidence" value="ECO:0007669"/>
    <property type="project" value="InterPro"/>
</dbReference>
<gene>
    <name evidence="4" type="ORF">NCTC8684_02252</name>
</gene>
<dbReference type="Gene3D" id="3.40.630.30">
    <property type="match status" value="1"/>
</dbReference>
<feature type="domain" description="N-acetyltransferase" evidence="3">
    <location>
        <begin position="6"/>
        <end position="148"/>
    </location>
</feature>
<protein>
    <submittedName>
        <fullName evidence="4">Ribosomal-protein-alanine acetyltransferase</fullName>
    </submittedName>
</protein>
<sequence length="148" mass="17406">MEPANLTQRQAIPDDEPLAFDIFEAAMRHYVDLTWGWNQDYQRRCHQEHFNPDHHQLAMSDGNPCGLICVETHPTHLQLVKLYLLPTFRNRGLGTLLLQSVIRQGRIENKPVRLRVLQVNQLAQAFYSRHGFKIIDESPERLYMEYSH</sequence>
<evidence type="ECO:0000259" key="3">
    <source>
        <dbReference type="PROSITE" id="PS51186"/>
    </source>
</evidence>
<dbReference type="InterPro" id="IPR000182">
    <property type="entry name" value="GNAT_dom"/>
</dbReference>
<reference evidence="4 5" key="1">
    <citation type="submission" date="2018-06" db="EMBL/GenBank/DDBJ databases">
        <authorList>
            <consortium name="Pathogen Informatics"/>
            <person name="Doyle S."/>
        </authorList>
    </citation>
    <scope>NUCLEOTIDE SEQUENCE [LARGE SCALE GENOMIC DNA]</scope>
    <source>
        <strain evidence="4 5">NCTC8684</strain>
    </source>
</reference>
<dbReference type="GeneID" id="97480059"/>
<comment type="caution">
    <text evidence="4">The sequence shown here is derived from an EMBL/GenBank/DDBJ whole genome shotgun (WGS) entry which is preliminary data.</text>
</comment>
<dbReference type="SUPFAM" id="SSF55729">
    <property type="entry name" value="Acyl-CoA N-acyltransferases (Nat)"/>
    <property type="match status" value="1"/>
</dbReference>
<name>A0AAX2MB09_CHRVL</name>
<dbReference type="RefSeq" id="WP_076225838.1">
    <property type="nucleotide sequence ID" value="NZ_CP050992.1"/>
</dbReference>
<dbReference type="Pfam" id="PF00583">
    <property type="entry name" value="Acetyltransf_1"/>
    <property type="match status" value="1"/>
</dbReference>
<accession>A0AAX2MB09</accession>
<dbReference type="PROSITE" id="PS51186">
    <property type="entry name" value="GNAT"/>
    <property type="match status" value="1"/>
</dbReference>
<dbReference type="Proteomes" id="UP000254029">
    <property type="component" value="Unassembled WGS sequence"/>
</dbReference>
<organism evidence="4 5">
    <name type="scientific">Chromobacterium violaceum</name>
    <dbReference type="NCBI Taxonomy" id="536"/>
    <lineage>
        <taxon>Bacteria</taxon>
        <taxon>Pseudomonadati</taxon>
        <taxon>Pseudomonadota</taxon>
        <taxon>Betaproteobacteria</taxon>
        <taxon>Neisseriales</taxon>
        <taxon>Chromobacteriaceae</taxon>
        <taxon>Chromobacterium</taxon>
    </lineage>
</organism>
<keyword evidence="1" id="KW-0808">Transferase</keyword>
<dbReference type="InterPro" id="IPR016181">
    <property type="entry name" value="Acyl_CoA_acyltransferase"/>
</dbReference>
<keyword evidence="2" id="KW-0012">Acyltransferase</keyword>
<proteinExistence type="predicted"/>
<dbReference type="InterPro" id="IPR050832">
    <property type="entry name" value="Bact_Acetyltransf"/>
</dbReference>
<dbReference type="CDD" id="cd04301">
    <property type="entry name" value="NAT_SF"/>
    <property type="match status" value="1"/>
</dbReference>
<dbReference type="AlphaFoldDB" id="A0AAX2MB09"/>
<dbReference type="EMBL" id="UIGR01000001">
    <property type="protein sequence ID" value="SUX33163.1"/>
    <property type="molecule type" value="Genomic_DNA"/>
</dbReference>
<dbReference type="PANTHER" id="PTHR43877">
    <property type="entry name" value="AMINOALKYLPHOSPHONATE N-ACETYLTRANSFERASE-RELATED-RELATED"/>
    <property type="match status" value="1"/>
</dbReference>
<evidence type="ECO:0000313" key="4">
    <source>
        <dbReference type="EMBL" id="SUX33163.1"/>
    </source>
</evidence>
<evidence type="ECO:0000256" key="2">
    <source>
        <dbReference type="ARBA" id="ARBA00023315"/>
    </source>
</evidence>
<evidence type="ECO:0000313" key="5">
    <source>
        <dbReference type="Proteomes" id="UP000254029"/>
    </source>
</evidence>
<evidence type="ECO:0000256" key="1">
    <source>
        <dbReference type="ARBA" id="ARBA00022679"/>
    </source>
</evidence>